<comment type="caution">
    <text evidence="2">The sequence shown here is derived from an EMBL/GenBank/DDBJ whole genome shotgun (WGS) entry which is preliminary data.</text>
</comment>
<feature type="compositionally biased region" description="Polar residues" evidence="1">
    <location>
        <begin position="7"/>
        <end position="20"/>
    </location>
</feature>
<accession>A0A5B7DC54</accession>
<sequence length="220" mass="23782">MEIWRQDTMSPARTLYNTTSDDCDDGDVEGDVVDDMDVTPRPGRRSRGRGRGGGGGEEVGSSMGDGDRRVGGGSPGHAPAHNDHQDHHAAPSFANKAQSKAQHSVSTLQCLLLLLLPPPPPPPPPPPSHSYIQINTNIINSQSKGPISSKCNDKQPHQPTWLPSCRACCIRHPHVDDTLGLLEDVGGLVVVNTHHLLLVDAQDHVSHQESRLQGRRVMQN</sequence>
<name>A0A5B7DC54_PORTR</name>
<evidence type="ECO:0000256" key="1">
    <source>
        <dbReference type="SAM" id="MobiDB-lite"/>
    </source>
</evidence>
<dbReference type="AlphaFoldDB" id="A0A5B7DC54"/>
<organism evidence="2 3">
    <name type="scientific">Portunus trituberculatus</name>
    <name type="common">Swimming crab</name>
    <name type="synonym">Neptunus trituberculatus</name>
    <dbReference type="NCBI Taxonomy" id="210409"/>
    <lineage>
        <taxon>Eukaryota</taxon>
        <taxon>Metazoa</taxon>
        <taxon>Ecdysozoa</taxon>
        <taxon>Arthropoda</taxon>
        <taxon>Crustacea</taxon>
        <taxon>Multicrustacea</taxon>
        <taxon>Malacostraca</taxon>
        <taxon>Eumalacostraca</taxon>
        <taxon>Eucarida</taxon>
        <taxon>Decapoda</taxon>
        <taxon>Pleocyemata</taxon>
        <taxon>Brachyura</taxon>
        <taxon>Eubrachyura</taxon>
        <taxon>Portunoidea</taxon>
        <taxon>Portunidae</taxon>
        <taxon>Portuninae</taxon>
        <taxon>Portunus</taxon>
    </lineage>
</organism>
<reference evidence="2 3" key="1">
    <citation type="submission" date="2019-05" db="EMBL/GenBank/DDBJ databases">
        <title>Another draft genome of Portunus trituberculatus and its Hox gene families provides insights of decapod evolution.</title>
        <authorList>
            <person name="Jeong J.-H."/>
            <person name="Song I."/>
            <person name="Kim S."/>
            <person name="Choi T."/>
            <person name="Kim D."/>
            <person name="Ryu S."/>
            <person name="Kim W."/>
        </authorList>
    </citation>
    <scope>NUCLEOTIDE SEQUENCE [LARGE SCALE GENOMIC DNA]</scope>
    <source>
        <tissue evidence="2">Muscle</tissue>
    </source>
</reference>
<protein>
    <submittedName>
        <fullName evidence="2">Uncharacterized protein</fullName>
    </submittedName>
</protein>
<feature type="compositionally biased region" description="Basic and acidic residues" evidence="1">
    <location>
        <begin position="80"/>
        <end position="89"/>
    </location>
</feature>
<dbReference type="Proteomes" id="UP000324222">
    <property type="component" value="Unassembled WGS sequence"/>
</dbReference>
<proteinExistence type="predicted"/>
<evidence type="ECO:0000313" key="2">
    <source>
        <dbReference type="EMBL" id="MPC18914.1"/>
    </source>
</evidence>
<gene>
    <name evidence="2" type="ORF">E2C01_011813</name>
</gene>
<feature type="region of interest" description="Disordered" evidence="1">
    <location>
        <begin position="1"/>
        <end position="101"/>
    </location>
</feature>
<keyword evidence="3" id="KW-1185">Reference proteome</keyword>
<dbReference type="EMBL" id="VSRR010000721">
    <property type="protein sequence ID" value="MPC18914.1"/>
    <property type="molecule type" value="Genomic_DNA"/>
</dbReference>
<evidence type="ECO:0000313" key="3">
    <source>
        <dbReference type="Proteomes" id="UP000324222"/>
    </source>
</evidence>
<feature type="compositionally biased region" description="Acidic residues" evidence="1">
    <location>
        <begin position="21"/>
        <end position="37"/>
    </location>
</feature>